<evidence type="ECO:0000259" key="8">
    <source>
        <dbReference type="Pfam" id="PF00754"/>
    </source>
</evidence>
<dbReference type="PRINTS" id="PR00738">
    <property type="entry name" value="GLHYDRLASE20"/>
</dbReference>
<keyword evidence="5" id="KW-0326">Glycosidase</keyword>
<dbReference type="RefSeq" id="WP_074980172.1">
    <property type="nucleotide sequence ID" value="NZ_FPAG01000011.1"/>
</dbReference>
<dbReference type="OrthoDB" id="9763537at2"/>
<dbReference type="GO" id="GO:0005975">
    <property type="term" value="P:carbohydrate metabolic process"/>
    <property type="evidence" value="ECO:0007669"/>
    <property type="project" value="InterPro"/>
</dbReference>
<evidence type="ECO:0000256" key="1">
    <source>
        <dbReference type="ARBA" id="ARBA00001231"/>
    </source>
</evidence>
<dbReference type="InterPro" id="IPR025705">
    <property type="entry name" value="Beta_hexosaminidase_sua/sub"/>
</dbReference>
<evidence type="ECO:0000259" key="9">
    <source>
        <dbReference type="Pfam" id="PF02838"/>
    </source>
</evidence>
<dbReference type="PANTHER" id="PTHR22600">
    <property type="entry name" value="BETA-HEXOSAMINIDASE"/>
    <property type="match status" value="1"/>
</dbReference>
<evidence type="ECO:0000256" key="6">
    <source>
        <dbReference type="PIRSR" id="PIRSR625705-1"/>
    </source>
</evidence>
<dbReference type="InterPro" id="IPR017853">
    <property type="entry name" value="GH"/>
</dbReference>
<proteinExistence type="inferred from homology"/>
<dbReference type="Gene3D" id="2.60.120.260">
    <property type="entry name" value="Galactose-binding domain-like"/>
    <property type="match status" value="1"/>
</dbReference>
<dbReference type="Pfam" id="PF13287">
    <property type="entry name" value="Fn3_assoc"/>
    <property type="match status" value="1"/>
</dbReference>
<evidence type="ECO:0000313" key="11">
    <source>
        <dbReference type="Proteomes" id="UP000183209"/>
    </source>
</evidence>
<dbReference type="Pfam" id="PF00754">
    <property type="entry name" value="F5_F8_type_C"/>
    <property type="match status" value="1"/>
</dbReference>
<dbReference type="Pfam" id="PF00728">
    <property type="entry name" value="Glyco_hydro_20"/>
    <property type="match status" value="1"/>
</dbReference>
<gene>
    <name evidence="10" type="ORF">SAMN04487906_3268</name>
</gene>
<dbReference type="Gene3D" id="3.30.379.10">
    <property type="entry name" value="Chitobiase/beta-hexosaminidase domain 2-like"/>
    <property type="match status" value="1"/>
</dbReference>
<dbReference type="Gene3D" id="3.20.20.80">
    <property type="entry name" value="Glycosidases"/>
    <property type="match status" value="1"/>
</dbReference>
<dbReference type="AlphaFoldDB" id="A0A1I6VP97"/>
<feature type="domain" description="F5/8 type C" evidence="8">
    <location>
        <begin position="654"/>
        <end position="756"/>
    </location>
</feature>
<dbReference type="GO" id="GO:0004563">
    <property type="term" value="F:beta-N-acetylhexosaminidase activity"/>
    <property type="evidence" value="ECO:0007669"/>
    <property type="project" value="UniProtKB-EC"/>
</dbReference>
<dbReference type="EC" id="3.2.1.52" evidence="3"/>
<feature type="active site" description="Proton donor" evidence="6">
    <location>
        <position position="346"/>
    </location>
</feature>
<evidence type="ECO:0000313" key="10">
    <source>
        <dbReference type="EMBL" id="SFT15553.1"/>
    </source>
</evidence>
<dbReference type="SUPFAM" id="SSF51445">
    <property type="entry name" value="(Trans)glycosidases"/>
    <property type="match status" value="1"/>
</dbReference>
<dbReference type="CDD" id="cd06563">
    <property type="entry name" value="GH20_chitobiase-like"/>
    <property type="match status" value="1"/>
</dbReference>
<comment type="similarity">
    <text evidence="2">Belongs to the glycosyl hydrolase 20 family.</text>
</comment>
<dbReference type="GO" id="GO:0016020">
    <property type="term" value="C:membrane"/>
    <property type="evidence" value="ECO:0007669"/>
    <property type="project" value="TreeGrafter"/>
</dbReference>
<dbReference type="GO" id="GO:0030203">
    <property type="term" value="P:glycosaminoglycan metabolic process"/>
    <property type="evidence" value="ECO:0007669"/>
    <property type="project" value="TreeGrafter"/>
</dbReference>
<name>A0A1I6VP97_9FLAO</name>
<accession>A0A1I6VP97</accession>
<evidence type="ECO:0000256" key="2">
    <source>
        <dbReference type="ARBA" id="ARBA00006285"/>
    </source>
</evidence>
<dbReference type="InterPro" id="IPR000421">
    <property type="entry name" value="FA58C"/>
</dbReference>
<dbReference type="EMBL" id="FPAG01000011">
    <property type="protein sequence ID" value="SFT15553.1"/>
    <property type="molecule type" value="Genomic_DNA"/>
</dbReference>
<evidence type="ECO:0000259" key="7">
    <source>
        <dbReference type="Pfam" id="PF00728"/>
    </source>
</evidence>
<reference evidence="10 11" key="1">
    <citation type="submission" date="2016-10" db="EMBL/GenBank/DDBJ databases">
        <authorList>
            <person name="de Groot N.N."/>
        </authorList>
    </citation>
    <scope>NUCLEOTIDE SEQUENCE [LARGE SCALE GENOMIC DNA]</scope>
    <source>
        <strain evidence="10 11">CGMCC 1.6114</strain>
    </source>
</reference>
<evidence type="ECO:0000256" key="3">
    <source>
        <dbReference type="ARBA" id="ARBA00012663"/>
    </source>
</evidence>
<dbReference type="SUPFAM" id="SSF55545">
    <property type="entry name" value="beta-N-acetylhexosaminidase-like domain"/>
    <property type="match status" value="1"/>
</dbReference>
<keyword evidence="4" id="KW-0378">Hydrolase</keyword>
<dbReference type="SUPFAM" id="SSF49785">
    <property type="entry name" value="Galactose-binding domain-like"/>
    <property type="match status" value="1"/>
</dbReference>
<dbReference type="Pfam" id="PF02838">
    <property type="entry name" value="Glyco_hydro_20b"/>
    <property type="match status" value="1"/>
</dbReference>
<evidence type="ECO:0000256" key="4">
    <source>
        <dbReference type="ARBA" id="ARBA00022801"/>
    </source>
</evidence>
<sequence>MKVNFKRVLILALAVLLQVGCQKQKTTFTESDIKIIPQPKELTLNQGSFIFDADTKFVVTSDTQLQAAQILIDRFKTAAGLELELTKDQPSSNFVILKDNSQLGAEAYTLVVGDDNIVIEASGLSGFVYGIETLRQLLPVAIEKNTVSADVSWEVPNVNIADAPRYKWRGLMLDVSRHFFEKDYVMKTIDRLSYLKMNTLHLHLVDDQGWRIEIKKYPKLTEVGAYRVDQEDKHWNARPRAKADEKGTYGGFYTQEDIKEIVAYAEKRGITVVPEIEMPAHVSSAVAAYPSLSCFETPISVPSGGLWPITDIYCAGKESTFEFLENVLVEVMDLFPSKYIHVGGDEATKTNWEKCPHCQKRINAEGLENVEELQSYFIKRMERFISSKDRILIGWDEILEGGLAPGATVMSWRGVKGGLEASEQGHDVVMTPGSHCYFDHYQGPQDSEPAAWGGYTPLSKVYEFDPTVDGMSDEQAKHVLGGQANLWAEYIPDTDQSEYMIYPRIAALSETLWSPKEGRSWNKFTTRIIPMFDRFAAMGINYAQSVYTIREEAIVDENTGAVSVSLANEIENSDIRYVLNDGDLNTDAVTYDKPIQITETTTIKASYFENDKPLGAVFEKTFKYHKAVGKKVTYNTEVNDRYQGAGATTQVNVLRGTKNFHDGQWQAWLAKDMEVVIDLDEPTEISKVSVGALENQGPGIYYPTMVEVWTSDDGQNFVSAGKTERAYAATGDATIKDFEVTFEKKSARYIKVKATNLKQTPTGGGVFLFVDEIIVE</sequence>
<dbReference type="PANTHER" id="PTHR22600:SF57">
    <property type="entry name" value="BETA-N-ACETYLHEXOSAMINIDASE"/>
    <property type="match status" value="1"/>
</dbReference>
<comment type="catalytic activity">
    <reaction evidence="1">
        <text>Hydrolysis of terminal non-reducing N-acetyl-D-hexosamine residues in N-acetyl-beta-D-hexosaminides.</text>
        <dbReference type="EC" id="3.2.1.52"/>
    </reaction>
</comment>
<dbReference type="InterPro" id="IPR008979">
    <property type="entry name" value="Galactose-bd-like_sf"/>
</dbReference>
<organism evidence="10 11">
    <name type="scientific">Zhouia amylolytica</name>
    <dbReference type="NCBI Taxonomy" id="376730"/>
    <lineage>
        <taxon>Bacteria</taxon>
        <taxon>Pseudomonadati</taxon>
        <taxon>Bacteroidota</taxon>
        <taxon>Flavobacteriia</taxon>
        <taxon>Flavobacteriales</taxon>
        <taxon>Flavobacteriaceae</taxon>
        <taxon>Zhouia</taxon>
    </lineage>
</organism>
<dbReference type="Proteomes" id="UP000183209">
    <property type="component" value="Unassembled WGS sequence"/>
</dbReference>
<dbReference type="InterPro" id="IPR015882">
    <property type="entry name" value="HEX_bac_N"/>
</dbReference>
<feature type="domain" description="Glycoside hydrolase family 20 catalytic" evidence="7">
    <location>
        <begin position="166"/>
        <end position="515"/>
    </location>
</feature>
<dbReference type="InterPro" id="IPR026876">
    <property type="entry name" value="Fn3_assoc_repeat"/>
</dbReference>
<feature type="domain" description="Beta-hexosaminidase bacterial type N-terminal" evidence="9">
    <location>
        <begin position="33"/>
        <end position="163"/>
    </location>
</feature>
<evidence type="ECO:0000256" key="5">
    <source>
        <dbReference type="ARBA" id="ARBA00023295"/>
    </source>
</evidence>
<protein>
    <recommendedName>
        <fullName evidence="3">beta-N-acetylhexosaminidase</fullName>
        <ecNumber evidence="3">3.2.1.52</ecNumber>
    </recommendedName>
</protein>
<dbReference type="InterPro" id="IPR029018">
    <property type="entry name" value="Hex-like_dom2"/>
</dbReference>
<dbReference type="InterPro" id="IPR015883">
    <property type="entry name" value="Glyco_hydro_20_cat"/>
</dbReference>